<sequence>MILRALSPNENKEEEIFQSDECQQLLEIYDQYYPKKGYDFPWVAYLIIRNNQVLGTGSFTGKPVDGQVEIAYWTFKAFEGQGIASFACKELISIAQKENPNIVISAKTAPENNASTHILEKNGFRLIKTVQDEEIGDAWLWILQ</sequence>
<keyword evidence="3" id="KW-1185">Reference proteome</keyword>
<dbReference type="GO" id="GO:0016747">
    <property type="term" value="F:acyltransferase activity, transferring groups other than amino-acyl groups"/>
    <property type="evidence" value="ECO:0007669"/>
    <property type="project" value="InterPro"/>
</dbReference>
<dbReference type="RefSeq" id="WP_210758600.1">
    <property type="nucleotide sequence ID" value="NZ_CP060139.1"/>
</dbReference>
<dbReference type="Pfam" id="PF13302">
    <property type="entry name" value="Acetyltransf_3"/>
    <property type="match status" value="1"/>
</dbReference>
<keyword evidence="2" id="KW-0808">Transferase</keyword>
<organism evidence="2 3">
    <name type="scientific">Croceimicrobium hydrocarbonivorans</name>
    <dbReference type="NCBI Taxonomy" id="2761580"/>
    <lineage>
        <taxon>Bacteria</taxon>
        <taxon>Pseudomonadati</taxon>
        <taxon>Bacteroidota</taxon>
        <taxon>Flavobacteriia</taxon>
        <taxon>Flavobacteriales</taxon>
        <taxon>Owenweeksiaceae</taxon>
        <taxon>Croceimicrobium</taxon>
    </lineage>
</organism>
<dbReference type="Gene3D" id="3.40.630.30">
    <property type="match status" value="1"/>
</dbReference>
<evidence type="ECO:0000313" key="3">
    <source>
        <dbReference type="Proteomes" id="UP000516305"/>
    </source>
</evidence>
<dbReference type="SUPFAM" id="SSF55729">
    <property type="entry name" value="Acyl-CoA N-acyltransferases (Nat)"/>
    <property type="match status" value="1"/>
</dbReference>
<dbReference type="AlphaFoldDB" id="A0A7H0VEB9"/>
<name>A0A7H0VEB9_9FLAO</name>
<reference evidence="2 3" key="1">
    <citation type="submission" date="2020-08" db="EMBL/GenBank/DDBJ databases">
        <title>Croceimicrobium hydrocarbonivorans gen. nov., sp. nov., a novel marine bacterium isolated from a bacterial consortium that degrades polyethylene terephthalate.</title>
        <authorList>
            <person name="Liu R."/>
        </authorList>
    </citation>
    <scope>NUCLEOTIDE SEQUENCE [LARGE SCALE GENOMIC DNA]</scope>
    <source>
        <strain evidence="2 3">A20-9</strain>
    </source>
</reference>
<proteinExistence type="predicted"/>
<gene>
    <name evidence="2" type="ORF">H4K34_17100</name>
</gene>
<dbReference type="Proteomes" id="UP000516305">
    <property type="component" value="Chromosome"/>
</dbReference>
<dbReference type="KEGG" id="chyd:H4K34_17100"/>
<dbReference type="EMBL" id="CP060139">
    <property type="protein sequence ID" value="QNR24067.1"/>
    <property type="molecule type" value="Genomic_DNA"/>
</dbReference>
<protein>
    <submittedName>
        <fullName evidence="2">GNAT family N-acetyltransferase</fullName>
    </submittedName>
</protein>
<dbReference type="InterPro" id="IPR051531">
    <property type="entry name" value="N-acetyltransferase"/>
</dbReference>
<feature type="domain" description="N-acetyltransferase" evidence="1">
    <location>
        <begin position="1"/>
        <end position="144"/>
    </location>
</feature>
<dbReference type="InterPro" id="IPR016181">
    <property type="entry name" value="Acyl_CoA_acyltransferase"/>
</dbReference>
<evidence type="ECO:0000313" key="2">
    <source>
        <dbReference type="EMBL" id="QNR24067.1"/>
    </source>
</evidence>
<evidence type="ECO:0000259" key="1">
    <source>
        <dbReference type="PROSITE" id="PS51186"/>
    </source>
</evidence>
<accession>A0A7H0VEB9</accession>
<dbReference type="PROSITE" id="PS51186">
    <property type="entry name" value="GNAT"/>
    <property type="match status" value="1"/>
</dbReference>
<dbReference type="PANTHER" id="PTHR43792">
    <property type="entry name" value="GNAT FAMILY, PUTATIVE (AFU_ORTHOLOGUE AFUA_3G00765)-RELATED-RELATED"/>
    <property type="match status" value="1"/>
</dbReference>
<dbReference type="InterPro" id="IPR000182">
    <property type="entry name" value="GNAT_dom"/>
</dbReference>
<dbReference type="PANTHER" id="PTHR43792:SF13">
    <property type="entry name" value="ACETYLTRANSFERASE"/>
    <property type="match status" value="1"/>
</dbReference>